<dbReference type="EMBL" id="BNCK01000012">
    <property type="protein sequence ID" value="GHG06243.1"/>
    <property type="molecule type" value="Genomic_DNA"/>
</dbReference>
<name>A0A919BQR9_9GAMM</name>
<evidence type="ECO:0000313" key="2">
    <source>
        <dbReference type="Proteomes" id="UP000623842"/>
    </source>
</evidence>
<comment type="caution">
    <text evidence="1">The sequence shown here is derived from an EMBL/GenBank/DDBJ whole genome shotgun (WGS) entry which is preliminary data.</text>
</comment>
<reference evidence="1" key="1">
    <citation type="journal article" date="2014" name="Int. J. Syst. Evol. Microbiol.">
        <title>Complete genome sequence of Corynebacterium casei LMG S-19264T (=DSM 44701T), isolated from a smear-ripened cheese.</title>
        <authorList>
            <consortium name="US DOE Joint Genome Institute (JGI-PGF)"/>
            <person name="Walter F."/>
            <person name="Albersmeier A."/>
            <person name="Kalinowski J."/>
            <person name="Ruckert C."/>
        </authorList>
    </citation>
    <scope>NUCLEOTIDE SEQUENCE</scope>
    <source>
        <strain evidence="1">KCTC 42731</strain>
    </source>
</reference>
<sequence>MFLNIPGKENISVSNVILDFNGTIAIDGKLIQGVAEKINNLSEQLNIIIVTADTNGTAESELADVNCKVINLSKSKEYGNKMDVLTALGKGHTICVGNGFNDHSVLKESVLGIAVMQEEGVSTKALMSSDIVFKSIIDALSCFEAPNRLKATLRS</sequence>
<organism evidence="1 2">
    <name type="scientific">Thalassotalea marina</name>
    <dbReference type="NCBI Taxonomy" id="1673741"/>
    <lineage>
        <taxon>Bacteria</taxon>
        <taxon>Pseudomonadati</taxon>
        <taxon>Pseudomonadota</taxon>
        <taxon>Gammaproteobacteria</taxon>
        <taxon>Alteromonadales</taxon>
        <taxon>Colwelliaceae</taxon>
        <taxon>Thalassotalea</taxon>
    </lineage>
</organism>
<dbReference type="SUPFAM" id="SSF56784">
    <property type="entry name" value="HAD-like"/>
    <property type="match status" value="1"/>
</dbReference>
<dbReference type="Proteomes" id="UP000623842">
    <property type="component" value="Unassembled WGS sequence"/>
</dbReference>
<dbReference type="AlphaFoldDB" id="A0A919BQR9"/>
<proteinExistence type="predicted"/>
<protein>
    <recommendedName>
        <fullName evidence="3">ATPase P</fullName>
    </recommendedName>
</protein>
<evidence type="ECO:0000313" key="1">
    <source>
        <dbReference type="EMBL" id="GHG06243.1"/>
    </source>
</evidence>
<evidence type="ECO:0008006" key="3">
    <source>
        <dbReference type="Google" id="ProtNLM"/>
    </source>
</evidence>
<reference evidence="1" key="2">
    <citation type="submission" date="2020-09" db="EMBL/GenBank/DDBJ databases">
        <authorList>
            <person name="Sun Q."/>
            <person name="Kim S."/>
        </authorList>
    </citation>
    <scope>NUCLEOTIDE SEQUENCE</scope>
    <source>
        <strain evidence="1">KCTC 42731</strain>
    </source>
</reference>
<dbReference type="InterPro" id="IPR036412">
    <property type="entry name" value="HAD-like_sf"/>
</dbReference>
<accession>A0A919BQR9</accession>
<dbReference type="RefSeq" id="WP_189774359.1">
    <property type="nucleotide sequence ID" value="NZ_BNCK01000012.1"/>
</dbReference>
<gene>
    <name evidence="1" type="ORF">GCM10017161_39880</name>
</gene>
<dbReference type="Gene3D" id="3.40.50.1000">
    <property type="entry name" value="HAD superfamily/HAD-like"/>
    <property type="match status" value="1"/>
</dbReference>
<keyword evidence="2" id="KW-1185">Reference proteome</keyword>
<dbReference type="InterPro" id="IPR023214">
    <property type="entry name" value="HAD_sf"/>
</dbReference>